<dbReference type="STRING" id="929558.SMGD1_0202"/>
<gene>
    <name evidence="4" type="ORF">SMGD1_0202</name>
</gene>
<keyword evidence="1" id="KW-0677">Repeat</keyword>
<feature type="repeat" description="ANK" evidence="3">
    <location>
        <begin position="804"/>
        <end position="836"/>
    </location>
</feature>
<dbReference type="HOGENOM" id="CLU_333135_0_0_7"/>
<reference evidence="4 5" key="1">
    <citation type="journal article" date="2012" name="Proc. Natl. Acad. Sci. U.S.A.">
        <title>Genome and physiology of a model Epsilonproteobacterium responsible for sulfide detoxification in marine oxygen depletion zones.</title>
        <authorList>
            <person name="Grote J."/>
            <person name="Schott T."/>
            <person name="Bruckner C.G."/>
            <person name="Glockner F.O."/>
            <person name="Jost G."/>
            <person name="Teeling H."/>
            <person name="Labrenz M."/>
            <person name="Jurgens K."/>
        </authorList>
    </citation>
    <scope>NUCLEOTIDE SEQUENCE [LARGE SCALE GENOMIC DNA]</scope>
    <source>
        <strain evidence="4 5">GD1</strain>
    </source>
</reference>
<protein>
    <submittedName>
        <fullName evidence="4">Protein containing ankyrin repeat</fullName>
    </submittedName>
</protein>
<sequence length="858" mass="101033">MDTKVQKIKITFAKYRTNGFILDFLVKSLNIVQGEKLQKPYQRFIKEREISSQEYHDLLDTIVSDILDVFFDNIRSEEAVYCELLIKEFLSYYQQLKTNNETLACSQRQLDFIELIHTFIPLVESLLPTKKLQTIINLIVPDKKVNAIQKLFKIIEKSFNSNDIIIKDILSEALNKNKNLGYDSINKDVYNWINGKSIPDSKHVDIFVKGLYKYSTEFTKNELKTYFKLAKVMQYLYEKSIGYFEDELTIRLIEHFRFLSALKSLYYNNSNDNREFEKSLKKYYPTMSQHLIQWYLDIYFYHNTHLSSYLVSRVKENDRYIPNEKDEIKKFIREAHEHQKNLYLINEDDFFKRIDSTLPIRYLNGRIQYEDLQNIDITIINKEFQKYSELLAPLNTFTYPNNKKTEDSEANFLVQIKNFEESYDIFENPYYHFIKARHFAQKREYKKSTEHYLVTLKFGKNCMGSNIKDVIKEGLIVSAQDTRKEQLDLINAKSAFTTFYMESYLYKLIDDLPNEINQYFLNDIKKQFDSYFTNLYTGTKEANFTDILRNKGIVYKDNNVKIDFTSPDKEIKKVYSNKVSQLMHCSFKADYAGVRKLVQNGADVNYIRNIDNYTALIATLENKIKKENIKIAKLLIPKMSKDALNAKLIKKQETVLSYAINRGLVDIVELLINNGIDINQKISLDEQTPLYYCITIINIVKNGVDKVLDLSDKKFIKENPFELKTEMKKILRTSNMINAVFDSDKEDWFNLKNNDKNFQQIKNALLTDKTLILELYYTENLDNLYKIFDLILNATTDVNIPVKEGLTPLILATQLNEEILVDKLLKNGADKDVRTTSNHKAIHYAIQNENRSLFEKLV</sequence>
<accession>B6BKZ7</accession>
<dbReference type="AlphaFoldDB" id="B6BKZ7"/>
<dbReference type="Pfam" id="PF12796">
    <property type="entry name" value="Ank_2"/>
    <property type="match status" value="2"/>
</dbReference>
<feature type="repeat" description="ANK" evidence="3">
    <location>
        <begin position="651"/>
        <end position="683"/>
    </location>
</feature>
<dbReference type="EMBL" id="AFRZ01000001">
    <property type="protein sequence ID" value="EHP28729.1"/>
    <property type="molecule type" value="Genomic_DNA"/>
</dbReference>
<name>B6BKZ7_SULGG</name>
<dbReference type="Proteomes" id="UP000006431">
    <property type="component" value="Unassembled WGS sequence"/>
</dbReference>
<dbReference type="Gene3D" id="1.25.40.20">
    <property type="entry name" value="Ankyrin repeat-containing domain"/>
    <property type="match status" value="2"/>
</dbReference>
<dbReference type="eggNOG" id="COG0666">
    <property type="taxonomic scope" value="Bacteria"/>
</dbReference>
<dbReference type="PROSITE" id="PS50297">
    <property type="entry name" value="ANK_REP_REGION"/>
    <property type="match status" value="2"/>
</dbReference>
<accession>H1FSZ3</accession>
<evidence type="ECO:0000256" key="1">
    <source>
        <dbReference type="ARBA" id="ARBA00022737"/>
    </source>
</evidence>
<dbReference type="OrthoDB" id="5317628at2"/>
<dbReference type="PROSITE" id="PS50088">
    <property type="entry name" value="ANK_REPEAT"/>
    <property type="match status" value="2"/>
</dbReference>
<evidence type="ECO:0000313" key="5">
    <source>
        <dbReference type="Proteomes" id="UP000006431"/>
    </source>
</evidence>
<evidence type="ECO:0000256" key="3">
    <source>
        <dbReference type="PROSITE-ProRule" id="PRU00023"/>
    </source>
</evidence>
<dbReference type="SUPFAM" id="SSF48403">
    <property type="entry name" value="Ankyrin repeat"/>
    <property type="match status" value="1"/>
</dbReference>
<dbReference type="PATRIC" id="fig|929558.5.peg.204"/>
<proteinExistence type="predicted"/>
<dbReference type="PANTHER" id="PTHR24126">
    <property type="entry name" value="ANKYRIN REPEAT, PH AND SEC7 DOMAIN CONTAINING PROTEIN SECG-RELATED"/>
    <property type="match status" value="1"/>
</dbReference>
<evidence type="ECO:0000256" key="2">
    <source>
        <dbReference type="ARBA" id="ARBA00023043"/>
    </source>
</evidence>
<dbReference type="SMART" id="SM00248">
    <property type="entry name" value="ANK"/>
    <property type="match status" value="4"/>
</dbReference>
<comment type="caution">
    <text evidence="4">The sequence shown here is derived from an EMBL/GenBank/DDBJ whole genome shotgun (WGS) entry which is preliminary data.</text>
</comment>
<keyword evidence="5" id="KW-1185">Reference proteome</keyword>
<evidence type="ECO:0000313" key="4">
    <source>
        <dbReference type="EMBL" id="EHP28729.1"/>
    </source>
</evidence>
<organism evidence="4 5">
    <name type="scientific">Sulfurimonas gotlandica (strain DSM 19862 / JCM 16533 / GD1)</name>
    <dbReference type="NCBI Taxonomy" id="929558"/>
    <lineage>
        <taxon>Bacteria</taxon>
        <taxon>Pseudomonadati</taxon>
        <taxon>Campylobacterota</taxon>
        <taxon>Epsilonproteobacteria</taxon>
        <taxon>Campylobacterales</taxon>
        <taxon>Sulfurimonadaceae</taxon>
        <taxon>Sulfurimonas</taxon>
    </lineage>
</organism>
<keyword evidence="2 3" id="KW-0040">ANK repeat</keyword>
<dbReference type="InterPro" id="IPR002110">
    <property type="entry name" value="Ankyrin_rpt"/>
</dbReference>
<dbReference type="InterPro" id="IPR036770">
    <property type="entry name" value="Ankyrin_rpt-contain_sf"/>
</dbReference>
<dbReference type="PANTHER" id="PTHR24126:SF14">
    <property type="entry name" value="ANK_REP_REGION DOMAIN-CONTAINING PROTEIN"/>
    <property type="match status" value="1"/>
</dbReference>